<sequence>MSSMSESSLEWEGHPRGSRQYKRLVAALLFAGIASFAQLYSVQGILPLIASSLEITPSQSSLAVGLATVGVAVSVLPWSVVADRIGRVRAMSISVVTATVLGLIVPLSSSLPVLLSIRFFEGAALGGLPAIAIAYLSEEVHRKHTALAAATYVSGTTLGGLLGRIVAGPVAEFTNWRIGTLTVSVIAAVAAGLFLLLAPKPRRFLGTASDGPSLSARLWANLREPGMLALYAQGFLLMGGFVAIYNFLGFRLEGVPFGLPQSIISLIFIAYLSGTVSSRVAGLLAVKRGRGPVLAGSTVVMIAGVSLTISSNLVVILLGLVVLTIGFFAAHAIASGWTGQRAIVGRAQATSLYNLFYYGGSSVVGWFGGVIYQQFGWTAMASFVMGLAVLAAVIMLVAGSDRRNERDRQRHDGNAADRDHQKCNDASAIPSLLGARSSGHEQNETYAHRCDGDRHRERDH</sequence>
<dbReference type="SUPFAM" id="SSF103473">
    <property type="entry name" value="MFS general substrate transporter"/>
    <property type="match status" value="1"/>
</dbReference>
<feature type="transmembrane region" description="Helical" evidence="9">
    <location>
        <begin position="21"/>
        <end position="40"/>
    </location>
</feature>
<keyword evidence="6 9" id="KW-1133">Transmembrane helix</keyword>
<evidence type="ECO:0000259" key="10">
    <source>
        <dbReference type="PROSITE" id="PS50850"/>
    </source>
</evidence>
<keyword evidence="7 9" id="KW-0472">Membrane</keyword>
<feature type="transmembrane region" description="Helical" evidence="9">
    <location>
        <begin position="60"/>
        <end position="81"/>
    </location>
</feature>
<keyword evidence="12" id="KW-1185">Reference proteome</keyword>
<comment type="similarity">
    <text evidence="2">Belongs to the major facilitator superfamily.</text>
</comment>
<dbReference type="Gene3D" id="1.20.1250.20">
    <property type="entry name" value="MFS general substrate transporter like domains"/>
    <property type="match status" value="2"/>
</dbReference>
<feature type="compositionally biased region" description="Basic and acidic residues" evidence="8">
    <location>
        <begin position="405"/>
        <end position="423"/>
    </location>
</feature>
<evidence type="ECO:0000256" key="9">
    <source>
        <dbReference type="SAM" id="Phobius"/>
    </source>
</evidence>
<feature type="domain" description="Major facilitator superfamily (MFS) profile" evidence="10">
    <location>
        <begin position="24"/>
        <end position="403"/>
    </location>
</feature>
<protein>
    <submittedName>
        <fullName evidence="11">MFS transporter</fullName>
    </submittedName>
</protein>
<evidence type="ECO:0000313" key="12">
    <source>
        <dbReference type="Proteomes" id="UP001432000"/>
    </source>
</evidence>
<dbReference type="EMBL" id="CP147846">
    <property type="protein sequence ID" value="WXG67865.1"/>
    <property type="molecule type" value="Genomic_DNA"/>
</dbReference>
<proteinExistence type="inferred from homology"/>
<dbReference type="Proteomes" id="UP001432000">
    <property type="component" value="Chromosome"/>
</dbReference>
<evidence type="ECO:0000256" key="8">
    <source>
        <dbReference type="SAM" id="MobiDB-lite"/>
    </source>
</evidence>
<evidence type="ECO:0000256" key="6">
    <source>
        <dbReference type="ARBA" id="ARBA00022989"/>
    </source>
</evidence>
<keyword evidence="4" id="KW-1003">Cell membrane</keyword>
<evidence type="ECO:0000256" key="5">
    <source>
        <dbReference type="ARBA" id="ARBA00022692"/>
    </source>
</evidence>
<dbReference type="CDD" id="cd17324">
    <property type="entry name" value="MFS_NepI_like"/>
    <property type="match status" value="1"/>
</dbReference>
<organism evidence="11 12">
    <name type="scientific">Rhodococcus sovatensis</name>
    <dbReference type="NCBI Taxonomy" id="1805840"/>
    <lineage>
        <taxon>Bacteria</taxon>
        <taxon>Bacillati</taxon>
        <taxon>Actinomycetota</taxon>
        <taxon>Actinomycetes</taxon>
        <taxon>Mycobacteriales</taxon>
        <taxon>Nocardiaceae</taxon>
        <taxon>Rhodococcus</taxon>
    </lineage>
</organism>
<feature type="transmembrane region" description="Helical" evidence="9">
    <location>
        <begin position="228"/>
        <end position="248"/>
    </location>
</feature>
<gene>
    <name evidence="11" type="ORF">WDS16_21985</name>
</gene>
<feature type="transmembrane region" description="Helical" evidence="9">
    <location>
        <begin position="263"/>
        <end position="286"/>
    </location>
</feature>
<feature type="transmembrane region" description="Helical" evidence="9">
    <location>
        <begin position="113"/>
        <end position="135"/>
    </location>
</feature>
<name>A0ABZ2PHY8_9NOCA</name>
<feature type="transmembrane region" description="Helical" evidence="9">
    <location>
        <begin position="147"/>
        <end position="166"/>
    </location>
</feature>
<evidence type="ECO:0000256" key="3">
    <source>
        <dbReference type="ARBA" id="ARBA00022448"/>
    </source>
</evidence>
<reference evidence="11 12" key="1">
    <citation type="submission" date="2024-03" db="EMBL/GenBank/DDBJ databases">
        <title>Natural products discovery in diverse microorganisms through a two-stage MS feature dereplication strategy.</title>
        <authorList>
            <person name="Zhang R."/>
        </authorList>
    </citation>
    <scope>NUCLEOTIDE SEQUENCE [LARGE SCALE GENOMIC DNA]</scope>
    <source>
        <strain evidence="11 12">18930</strain>
    </source>
</reference>
<dbReference type="InterPro" id="IPR036259">
    <property type="entry name" value="MFS_trans_sf"/>
</dbReference>
<comment type="subcellular location">
    <subcellularLocation>
        <location evidence="1">Cell membrane</location>
        <topology evidence="1">Multi-pass membrane protein</topology>
    </subcellularLocation>
</comment>
<dbReference type="PROSITE" id="PS50850">
    <property type="entry name" value="MFS"/>
    <property type="match status" value="1"/>
</dbReference>
<evidence type="ECO:0000256" key="4">
    <source>
        <dbReference type="ARBA" id="ARBA00022475"/>
    </source>
</evidence>
<dbReference type="InterPro" id="IPR020846">
    <property type="entry name" value="MFS_dom"/>
</dbReference>
<feature type="transmembrane region" description="Helical" evidence="9">
    <location>
        <begin position="178"/>
        <end position="198"/>
    </location>
</feature>
<dbReference type="InterPro" id="IPR011701">
    <property type="entry name" value="MFS"/>
</dbReference>
<feature type="region of interest" description="Disordered" evidence="8">
    <location>
        <begin position="405"/>
        <end position="424"/>
    </location>
</feature>
<feature type="transmembrane region" description="Helical" evidence="9">
    <location>
        <begin position="379"/>
        <end position="400"/>
    </location>
</feature>
<feature type="transmembrane region" description="Helical" evidence="9">
    <location>
        <begin position="355"/>
        <end position="373"/>
    </location>
</feature>
<dbReference type="Pfam" id="PF07690">
    <property type="entry name" value="MFS_1"/>
    <property type="match status" value="1"/>
</dbReference>
<evidence type="ECO:0000313" key="11">
    <source>
        <dbReference type="EMBL" id="WXG67865.1"/>
    </source>
</evidence>
<evidence type="ECO:0000256" key="7">
    <source>
        <dbReference type="ARBA" id="ARBA00023136"/>
    </source>
</evidence>
<dbReference type="RefSeq" id="WP_338887683.1">
    <property type="nucleotide sequence ID" value="NZ_CP147846.1"/>
</dbReference>
<feature type="transmembrane region" description="Helical" evidence="9">
    <location>
        <begin position="88"/>
        <end position="107"/>
    </location>
</feature>
<evidence type="ECO:0000256" key="2">
    <source>
        <dbReference type="ARBA" id="ARBA00008335"/>
    </source>
</evidence>
<feature type="region of interest" description="Disordered" evidence="8">
    <location>
        <begin position="434"/>
        <end position="460"/>
    </location>
</feature>
<feature type="compositionally biased region" description="Basic and acidic residues" evidence="8">
    <location>
        <begin position="438"/>
        <end position="460"/>
    </location>
</feature>
<accession>A0ABZ2PHY8</accession>
<dbReference type="PANTHER" id="PTHR43271:SF1">
    <property type="entry name" value="INNER MEMBRANE TRANSPORT PROTEIN YNFM"/>
    <property type="match status" value="1"/>
</dbReference>
<feature type="transmembrane region" description="Helical" evidence="9">
    <location>
        <begin position="315"/>
        <end position="334"/>
    </location>
</feature>
<keyword evidence="5 9" id="KW-0812">Transmembrane</keyword>
<feature type="transmembrane region" description="Helical" evidence="9">
    <location>
        <begin position="293"/>
        <end position="309"/>
    </location>
</feature>
<dbReference type="PANTHER" id="PTHR43271">
    <property type="entry name" value="BLL2771 PROTEIN"/>
    <property type="match status" value="1"/>
</dbReference>
<keyword evidence="3" id="KW-0813">Transport</keyword>
<evidence type="ECO:0000256" key="1">
    <source>
        <dbReference type="ARBA" id="ARBA00004651"/>
    </source>
</evidence>